<reference evidence="1 2" key="1">
    <citation type="submission" date="2013-06" db="EMBL/GenBank/DDBJ databases">
        <authorList>
            <person name="Weinstock G."/>
            <person name="Sodergren E."/>
            <person name="Lobos E.A."/>
            <person name="Fulton L."/>
            <person name="Fulton R."/>
            <person name="Courtney L."/>
            <person name="Fronick C."/>
            <person name="O'Laughlin M."/>
            <person name="Godfrey J."/>
            <person name="Wilson R.M."/>
            <person name="Miner T."/>
            <person name="Farmer C."/>
            <person name="Delehaunty K."/>
            <person name="Cordes M."/>
            <person name="Minx P."/>
            <person name="Tomlinson C."/>
            <person name="Chen J."/>
            <person name="Wollam A."/>
            <person name="Pepin K.H."/>
            <person name="Bhonagiri V."/>
            <person name="Zhang X."/>
            <person name="Warren W."/>
            <person name="Mitreva M."/>
            <person name="Mardis E.R."/>
            <person name="Wilson R.K."/>
        </authorList>
    </citation>
    <scope>NUCLEOTIDE SEQUENCE [LARGE SCALE GENOMIC DNA]</scope>
    <source>
        <strain evidence="1 2">ATCC 29426</strain>
    </source>
</reference>
<dbReference type="Proteomes" id="UP000016660">
    <property type="component" value="Unassembled WGS sequence"/>
</dbReference>
<name>A0ABP2Y8W6_9BACT</name>
<dbReference type="EMBL" id="AWUY01000178">
    <property type="protein sequence ID" value="ERJ75285.1"/>
    <property type="molecule type" value="Genomic_DNA"/>
</dbReference>
<evidence type="ECO:0000313" key="2">
    <source>
        <dbReference type="Proteomes" id="UP000016660"/>
    </source>
</evidence>
<comment type="caution">
    <text evidence="1">The sequence shown here is derived from an EMBL/GenBank/DDBJ whole genome shotgun (WGS) entry which is preliminary data.</text>
</comment>
<keyword evidence="2" id="KW-1185">Reference proteome</keyword>
<evidence type="ECO:0000313" key="1">
    <source>
        <dbReference type="EMBL" id="ERJ75285.1"/>
    </source>
</evidence>
<proteinExistence type="predicted"/>
<accession>A0ABP2Y8W6</accession>
<sequence>MHKERKNVILTNFKMKCKSCNKVFKALYYKRKNIKSKRK</sequence>
<organism evidence="1 2">
    <name type="scientific">Prevotella disiens JCM 6334 = ATCC 29426</name>
    <dbReference type="NCBI Taxonomy" id="1235811"/>
    <lineage>
        <taxon>Bacteria</taxon>
        <taxon>Pseudomonadati</taxon>
        <taxon>Bacteroidota</taxon>
        <taxon>Bacteroidia</taxon>
        <taxon>Bacteroidales</taxon>
        <taxon>Prevotellaceae</taxon>
        <taxon>Prevotella</taxon>
    </lineage>
</organism>
<protein>
    <submittedName>
        <fullName evidence="1">Uncharacterized protein</fullName>
    </submittedName>
</protein>
<gene>
    <name evidence="1" type="ORF">HMPREF0653_02000</name>
</gene>